<keyword evidence="2" id="KW-1185">Reference proteome</keyword>
<organism evidence="1 2">
    <name type="scientific">Heliocybe sulcata</name>
    <dbReference type="NCBI Taxonomy" id="5364"/>
    <lineage>
        <taxon>Eukaryota</taxon>
        <taxon>Fungi</taxon>
        <taxon>Dikarya</taxon>
        <taxon>Basidiomycota</taxon>
        <taxon>Agaricomycotina</taxon>
        <taxon>Agaricomycetes</taxon>
        <taxon>Gloeophyllales</taxon>
        <taxon>Gloeophyllaceae</taxon>
        <taxon>Heliocybe</taxon>
    </lineage>
</organism>
<reference evidence="1 2" key="1">
    <citation type="journal article" date="2019" name="Nat. Ecol. Evol.">
        <title>Megaphylogeny resolves global patterns of mushroom evolution.</title>
        <authorList>
            <person name="Varga T."/>
            <person name="Krizsan K."/>
            <person name="Foldi C."/>
            <person name="Dima B."/>
            <person name="Sanchez-Garcia M."/>
            <person name="Sanchez-Ramirez S."/>
            <person name="Szollosi G.J."/>
            <person name="Szarkandi J.G."/>
            <person name="Papp V."/>
            <person name="Albert L."/>
            <person name="Andreopoulos W."/>
            <person name="Angelini C."/>
            <person name="Antonin V."/>
            <person name="Barry K.W."/>
            <person name="Bougher N.L."/>
            <person name="Buchanan P."/>
            <person name="Buyck B."/>
            <person name="Bense V."/>
            <person name="Catcheside P."/>
            <person name="Chovatia M."/>
            <person name="Cooper J."/>
            <person name="Damon W."/>
            <person name="Desjardin D."/>
            <person name="Finy P."/>
            <person name="Geml J."/>
            <person name="Haridas S."/>
            <person name="Hughes K."/>
            <person name="Justo A."/>
            <person name="Karasinski D."/>
            <person name="Kautmanova I."/>
            <person name="Kiss B."/>
            <person name="Kocsube S."/>
            <person name="Kotiranta H."/>
            <person name="LaButti K.M."/>
            <person name="Lechner B.E."/>
            <person name="Liimatainen K."/>
            <person name="Lipzen A."/>
            <person name="Lukacs Z."/>
            <person name="Mihaltcheva S."/>
            <person name="Morgado L.N."/>
            <person name="Niskanen T."/>
            <person name="Noordeloos M.E."/>
            <person name="Ohm R.A."/>
            <person name="Ortiz-Santana B."/>
            <person name="Ovrebo C."/>
            <person name="Racz N."/>
            <person name="Riley R."/>
            <person name="Savchenko A."/>
            <person name="Shiryaev A."/>
            <person name="Soop K."/>
            <person name="Spirin V."/>
            <person name="Szebenyi C."/>
            <person name="Tomsovsky M."/>
            <person name="Tulloss R.E."/>
            <person name="Uehling J."/>
            <person name="Grigoriev I.V."/>
            <person name="Vagvolgyi C."/>
            <person name="Papp T."/>
            <person name="Martin F.M."/>
            <person name="Miettinen O."/>
            <person name="Hibbett D.S."/>
            <person name="Nagy L.G."/>
        </authorList>
    </citation>
    <scope>NUCLEOTIDE SEQUENCE [LARGE SCALE GENOMIC DNA]</scope>
    <source>
        <strain evidence="1 2">OMC1185</strain>
    </source>
</reference>
<gene>
    <name evidence="1" type="ORF">OE88DRAFT_1650269</name>
</gene>
<proteinExistence type="predicted"/>
<dbReference type="OrthoDB" id="3256525at2759"/>
<accession>A0A5C3NFY1</accession>
<dbReference type="EMBL" id="ML213503">
    <property type="protein sequence ID" value="TFK56799.1"/>
    <property type="molecule type" value="Genomic_DNA"/>
</dbReference>
<evidence type="ECO:0000313" key="1">
    <source>
        <dbReference type="EMBL" id="TFK56799.1"/>
    </source>
</evidence>
<protein>
    <recommendedName>
        <fullName evidence="3">F-box domain-containing protein</fullName>
    </recommendedName>
</protein>
<dbReference type="Proteomes" id="UP000305948">
    <property type="component" value="Unassembled WGS sequence"/>
</dbReference>
<sequence>MAPNEKVDCPPLGISSVNLAVEVWLIIFRWATWPPPHLEHPAEYHPFAPPSHEGEYADMVGPLAVKRTLALVCKQWRQMTLPLLYEFLVLNSREQVLSLGNVLDGHEEYRGYVQTVLLRPLGPLDGMRVHPRDVLEILGRCPNILTIMKPWWLAQPTDYMGAAQDHSHYLHEPAHPSLIPGHAMISPALTRLEWEHTRHGDAALFYHFTHHSPKLRYLYLSRVSLWNGRMLDLERPLAIPTVTTLRLNVRNSWLFHSIRKWRLPALTHLLIESIPSDFSQIQMQALVQAFSSTPKVVELGAHMRLMLTDCITPILRSCQSLDTIALYISFAELPDVDKHPQTERWAVKHVRVHIKPNPFSADTHPGLPVVPSHVLRFARWCTRLAGLEVVTFHDDWQAVLTNNHKALVEARRILKGSGWRIEHDDGRLVEFLDDA</sequence>
<dbReference type="AlphaFoldDB" id="A0A5C3NFY1"/>
<name>A0A5C3NFY1_9AGAM</name>
<evidence type="ECO:0000313" key="2">
    <source>
        <dbReference type="Proteomes" id="UP000305948"/>
    </source>
</evidence>
<dbReference type="SUPFAM" id="SSF52047">
    <property type="entry name" value="RNI-like"/>
    <property type="match status" value="1"/>
</dbReference>
<evidence type="ECO:0008006" key="3">
    <source>
        <dbReference type="Google" id="ProtNLM"/>
    </source>
</evidence>